<dbReference type="Gramene" id="OE9A069223T1">
    <property type="protein sequence ID" value="OE9A069223C1"/>
    <property type="gene ID" value="OE9A069223"/>
</dbReference>
<organism evidence="1 2">
    <name type="scientific">Olea europaea subsp. europaea</name>
    <dbReference type="NCBI Taxonomy" id="158383"/>
    <lineage>
        <taxon>Eukaryota</taxon>
        <taxon>Viridiplantae</taxon>
        <taxon>Streptophyta</taxon>
        <taxon>Embryophyta</taxon>
        <taxon>Tracheophyta</taxon>
        <taxon>Spermatophyta</taxon>
        <taxon>Magnoliopsida</taxon>
        <taxon>eudicotyledons</taxon>
        <taxon>Gunneridae</taxon>
        <taxon>Pentapetalae</taxon>
        <taxon>asterids</taxon>
        <taxon>lamiids</taxon>
        <taxon>Lamiales</taxon>
        <taxon>Oleaceae</taxon>
        <taxon>Oleeae</taxon>
        <taxon>Olea</taxon>
    </lineage>
</organism>
<evidence type="ECO:0000313" key="2">
    <source>
        <dbReference type="Proteomes" id="UP000594638"/>
    </source>
</evidence>
<dbReference type="EMBL" id="CACTIH010007360">
    <property type="protein sequence ID" value="CAA3011147.1"/>
    <property type="molecule type" value="Genomic_DNA"/>
</dbReference>
<proteinExistence type="predicted"/>
<keyword evidence="2" id="KW-1185">Reference proteome</keyword>
<accession>A0A8S0U515</accession>
<dbReference type="AlphaFoldDB" id="A0A8S0U515"/>
<gene>
    <name evidence="1" type="ORF">OLEA9_A069223</name>
</gene>
<name>A0A8S0U515_OLEEU</name>
<reference evidence="1 2" key="1">
    <citation type="submission" date="2019-12" db="EMBL/GenBank/DDBJ databases">
        <authorList>
            <person name="Alioto T."/>
            <person name="Alioto T."/>
            <person name="Gomez Garrido J."/>
        </authorList>
    </citation>
    <scope>NUCLEOTIDE SEQUENCE [LARGE SCALE GENOMIC DNA]</scope>
</reference>
<evidence type="ECO:0000313" key="1">
    <source>
        <dbReference type="EMBL" id="CAA3011147.1"/>
    </source>
</evidence>
<protein>
    <submittedName>
        <fullName evidence="1">Uncharacterized protein</fullName>
    </submittedName>
</protein>
<comment type="caution">
    <text evidence="1">The sequence shown here is derived from an EMBL/GenBank/DDBJ whole genome shotgun (WGS) entry which is preliminary data.</text>
</comment>
<dbReference type="Proteomes" id="UP000594638">
    <property type="component" value="Unassembled WGS sequence"/>
</dbReference>
<sequence>MNSPPPTPGMASSAFAYQYPPPGIVPYAHAYPYQPPPGLPYWNGSQYPPPPAGEGMLVMPPTGVDLNIDHHHVQAYHTISVPLGQFIHTYILSRHQI</sequence>
<feature type="non-terminal residue" evidence="1">
    <location>
        <position position="97"/>
    </location>
</feature>